<evidence type="ECO:0000259" key="1">
    <source>
        <dbReference type="Pfam" id="PF09343"/>
    </source>
</evidence>
<name>A0A2Z6GBD5_9PROT</name>
<feature type="domain" description="DUF2460" evidence="1">
    <location>
        <begin position="7"/>
        <end position="193"/>
    </location>
</feature>
<proteinExistence type="predicted"/>
<organism evidence="2 3">
    <name type="scientific">Ferriphaselus amnicola</name>
    <dbReference type="NCBI Taxonomy" id="1188319"/>
    <lineage>
        <taxon>Bacteria</taxon>
        <taxon>Pseudomonadati</taxon>
        <taxon>Pseudomonadota</taxon>
        <taxon>Betaproteobacteria</taxon>
        <taxon>Nitrosomonadales</taxon>
        <taxon>Gallionellaceae</taxon>
        <taxon>Ferriphaselus</taxon>
    </lineage>
</organism>
<reference evidence="2 3" key="1">
    <citation type="submission" date="2018-06" db="EMBL/GenBank/DDBJ databases">
        <title>OYT1 Genome Sequencing.</title>
        <authorList>
            <person name="Kato S."/>
            <person name="Itoh T."/>
            <person name="Ohkuma M."/>
        </authorList>
    </citation>
    <scope>NUCLEOTIDE SEQUENCE [LARGE SCALE GENOMIC DNA]</scope>
    <source>
        <strain evidence="2 3">OYT1</strain>
    </source>
</reference>
<dbReference type="EMBL" id="AP018738">
    <property type="protein sequence ID" value="BBE50833.1"/>
    <property type="molecule type" value="Genomic_DNA"/>
</dbReference>
<dbReference type="KEGG" id="fam:OYT1_ch1276"/>
<dbReference type="Pfam" id="PF09343">
    <property type="entry name" value="DUF2460"/>
    <property type="match status" value="1"/>
</dbReference>
<dbReference type="AlphaFoldDB" id="A0A2Z6GBD5"/>
<evidence type="ECO:0000313" key="3">
    <source>
        <dbReference type="Proteomes" id="UP000033070"/>
    </source>
</evidence>
<dbReference type="InterPro" id="IPR011740">
    <property type="entry name" value="DUF2460"/>
</dbReference>
<keyword evidence="3" id="KW-1185">Reference proteome</keyword>
<gene>
    <name evidence="2" type="ORF">OYT1_ch1276</name>
</gene>
<dbReference type="RefSeq" id="WP_062627101.1">
    <property type="nucleotide sequence ID" value="NZ_AP018738.1"/>
</dbReference>
<accession>A0A2Z6GBD5</accession>
<dbReference type="STRING" id="1188319.OYT1_01936"/>
<dbReference type="OrthoDB" id="1685145at2"/>
<sequence length="201" mass="22313">MSNQVFPTLPGLTWNVVRAPQWATRIQKAVSGKEFRSAWMSAPIYTFRLSYEVLREAASYQEIQQLVAFFNNVRGSFDSFLYSDPNDNSITAQNFGTGNGVQTAFQLMRSYGGNLEAVGQLNGTPSLYLNGVLQAAGFTVGSTGLVTFTTAPVAGGALTWTGSYYYRCRFLQDTLEFNEFMNSLWEAKKVEFIGSLTPNRI</sequence>
<evidence type="ECO:0000313" key="2">
    <source>
        <dbReference type="EMBL" id="BBE50833.1"/>
    </source>
</evidence>
<protein>
    <recommendedName>
        <fullName evidence="1">DUF2460 domain-containing protein</fullName>
    </recommendedName>
</protein>
<dbReference type="Proteomes" id="UP000033070">
    <property type="component" value="Chromosome"/>
</dbReference>